<comment type="similarity">
    <text evidence="3">Belongs to the actin family. ARP6 subfamily.</text>
</comment>
<evidence type="ECO:0000313" key="5">
    <source>
        <dbReference type="EMBL" id="VDM31340.1"/>
    </source>
</evidence>
<reference evidence="5 6" key="2">
    <citation type="submission" date="2018-11" db="EMBL/GenBank/DDBJ databases">
        <authorList>
            <consortium name="Pathogen Informatics"/>
        </authorList>
    </citation>
    <scope>NUCLEOTIDE SEQUENCE [LARGE SCALE GENOMIC DNA]</scope>
</reference>
<dbReference type="CDD" id="cd10210">
    <property type="entry name" value="ASKHA_NBD_Arp6"/>
    <property type="match status" value="1"/>
</dbReference>
<proteinExistence type="inferred from homology"/>
<dbReference type="OrthoDB" id="6220758at2759"/>
<dbReference type="Gene3D" id="3.90.640.10">
    <property type="entry name" value="Actin, Chain A, domain 4"/>
    <property type="match status" value="1"/>
</dbReference>
<evidence type="ECO:0000256" key="3">
    <source>
        <dbReference type="ARBA" id="ARBA00005665"/>
    </source>
</evidence>
<dbReference type="FunFam" id="3.90.640.10:FF:000014">
    <property type="entry name" value="Putative actin-related protein 6"/>
    <property type="match status" value="1"/>
</dbReference>
<reference evidence="7" key="1">
    <citation type="submission" date="2016-04" db="UniProtKB">
        <authorList>
            <consortium name="WormBaseParasite"/>
        </authorList>
    </citation>
    <scope>IDENTIFICATION</scope>
</reference>
<dbReference type="Proteomes" id="UP000274429">
    <property type="component" value="Unassembled WGS sequence"/>
</dbReference>
<dbReference type="GO" id="GO:0005634">
    <property type="term" value="C:nucleus"/>
    <property type="evidence" value="ECO:0007669"/>
    <property type="project" value="UniProtKB-ARBA"/>
</dbReference>
<evidence type="ECO:0000256" key="1">
    <source>
        <dbReference type="ARBA" id="ARBA00003520"/>
    </source>
</evidence>
<dbReference type="Gene3D" id="3.30.420.40">
    <property type="match status" value="2"/>
</dbReference>
<evidence type="ECO:0000256" key="2">
    <source>
        <dbReference type="ARBA" id="ARBA00004496"/>
    </source>
</evidence>
<name>A0A158REB9_HYDTA</name>
<keyword evidence="6" id="KW-1185">Reference proteome</keyword>
<gene>
    <name evidence="5" type="ORF">TTAC_LOCUS7034</name>
</gene>
<dbReference type="Pfam" id="PF00022">
    <property type="entry name" value="Actin"/>
    <property type="match status" value="1"/>
</dbReference>
<dbReference type="SUPFAM" id="SSF53067">
    <property type="entry name" value="Actin-like ATPase domain"/>
    <property type="match status" value="2"/>
</dbReference>
<evidence type="ECO:0000313" key="6">
    <source>
        <dbReference type="Proteomes" id="UP000274429"/>
    </source>
</evidence>
<dbReference type="WBParaSite" id="TTAC_0000704901-mRNA-1">
    <property type="protein sequence ID" value="TTAC_0000704901-mRNA-1"/>
    <property type="gene ID" value="TTAC_0000704901"/>
</dbReference>
<comment type="subcellular location">
    <subcellularLocation>
        <location evidence="2">Cytoplasm</location>
    </subcellularLocation>
</comment>
<dbReference type="PANTHER" id="PTHR11937">
    <property type="entry name" value="ACTIN"/>
    <property type="match status" value="1"/>
</dbReference>
<organism evidence="7">
    <name type="scientific">Hydatigena taeniaeformis</name>
    <name type="common">Feline tapeworm</name>
    <name type="synonym">Taenia taeniaeformis</name>
    <dbReference type="NCBI Taxonomy" id="6205"/>
    <lineage>
        <taxon>Eukaryota</taxon>
        <taxon>Metazoa</taxon>
        <taxon>Spiralia</taxon>
        <taxon>Lophotrochozoa</taxon>
        <taxon>Platyhelminthes</taxon>
        <taxon>Cestoda</taxon>
        <taxon>Eucestoda</taxon>
        <taxon>Cyclophyllidea</taxon>
        <taxon>Taeniidae</taxon>
        <taxon>Hydatigera</taxon>
    </lineage>
</organism>
<evidence type="ECO:0000256" key="4">
    <source>
        <dbReference type="ARBA" id="ARBA00022490"/>
    </source>
</evidence>
<protein>
    <submittedName>
        <fullName evidence="7">Actin-related protein 6</fullName>
    </submittedName>
</protein>
<dbReference type="GO" id="GO:0005737">
    <property type="term" value="C:cytoplasm"/>
    <property type="evidence" value="ECO:0007669"/>
    <property type="project" value="UniProtKB-SubCell"/>
</dbReference>
<accession>A0A158REB9</accession>
<dbReference type="EMBL" id="UYWX01020340">
    <property type="protein sequence ID" value="VDM31340.1"/>
    <property type="molecule type" value="Genomic_DNA"/>
</dbReference>
<comment type="function">
    <text evidence="1">Actins are highly conserved proteins that are involved in various types of cell motility and are ubiquitously expressed in all eukaryotic cells.</text>
</comment>
<evidence type="ECO:0000313" key="7">
    <source>
        <dbReference type="WBParaSite" id="TTAC_0000704901-mRNA-1"/>
    </source>
</evidence>
<keyword evidence="4" id="KW-0963">Cytoplasm</keyword>
<dbReference type="Gene3D" id="2.30.36.70">
    <property type="entry name" value="Actin, Chain A, domain 2"/>
    <property type="match status" value="1"/>
</dbReference>
<dbReference type="InterPro" id="IPR004000">
    <property type="entry name" value="Actin"/>
</dbReference>
<dbReference type="SMART" id="SM00268">
    <property type="entry name" value="ACTIN"/>
    <property type="match status" value="1"/>
</dbReference>
<dbReference type="InterPro" id="IPR043129">
    <property type="entry name" value="ATPase_NBD"/>
</dbReference>
<dbReference type="STRING" id="6205.A0A158REB9"/>
<sequence length="344" mass="38906">MAPQCLVIDLGGGSIKFGLSSAKSPRCVDNCIYRSKNVPGRNFIGSEIEECKNLSSLFGIYPFKKGYINNWDTQKQILDGVLCRYINSSSADMQSLNLFVTEPYFNFTSTKETMNELFFEEYHVAGLLRANPAFFAAYRYRSGSSQRPSRYSLIIDSGYSFTHILPMVDGNIMKEFALRLSVGGKILTNRLIEVTSYRQLDVRSEVYIMNQCKEDACFVSTDFWADLTCAKSHNPSINMLAREYVLPDYIDVHRGYLRSLSEKPKDAVDRTKLQGYILRLSNERFTVPELLFHPTDVGYTEMGISEAVQHLLTERLPPGVRPGAMANVLLIGGNSKFSGYKERV</sequence>
<dbReference type="AlphaFoldDB" id="A0A158REB9"/>